<keyword evidence="2 4" id="KW-0694">RNA-binding</keyword>
<reference evidence="8" key="1">
    <citation type="submission" date="2025-08" db="UniProtKB">
        <authorList>
            <consortium name="RefSeq"/>
        </authorList>
    </citation>
    <scope>IDENTIFICATION</scope>
    <source>
        <tissue evidence="8">Sperm</tissue>
    </source>
</reference>
<sequence length="257" mass="29302">MGSSDDVDRCLFVGNLDPRSTEEVLFELFLQAGPLVKVWIAKDKDGKLKQFAFVTFKHEESVPYAMGLMNGIRLFGRALKLQYRTGSTHISEEKAELWGTGHKQENINGAANPSLNRYNGNPANGNALHPTYFYQMPLSNPALNLQASVSNFNMAQSNRQQHAISYPRQHLQQQQPPSQAVLGENEARMLASGGGRAVGVGEQQRRNHSDAWGWQRNQWAQPAPFHYQQQHQSYQQQQQQHPYQQRPPFQQWRGPMY</sequence>
<feature type="domain" description="RRM" evidence="6">
    <location>
        <begin position="9"/>
        <end position="86"/>
    </location>
</feature>
<gene>
    <name evidence="8" type="primary">RBM7</name>
</gene>
<dbReference type="InterPro" id="IPR052285">
    <property type="entry name" value="NEXT_complex_subunit"/>
</dbReference>
<dbReference type="InterPro" id="IPR035979">
    <property type="entry name" value="RBD_domain_sf"/>
</dbReference>
<keyword evidence="3" id="KW-0539">Nucleus</keyword>
<proteinExistence type="predicted"/>
<dbReference type="InterPro" id="IPR012677">
    <property type="entry name" value="Nucleotide-bd_a/b_plait_sf"/>
</dbReference>
<protein>
    <submittedName>
        <fullName evidence="8">RNA-binding protein 7</fullName>
    </submittedName>
</protein>
<dbReference type="SUPFAM" id="SSF54928">
    <property type="entry name" value="RNA-binding domain, RBD"/>
    <property type="match status" value="1"/>
</dbReference>
<evidence type="ECO:0000256" key="3">
    <source>
        <dbReference type="ARBA" id="ARBA00023242"/>
    </source>
</evidence>
<dbReference type="SMART" id="SM00360">
    <property type="entry name" value="RRM"/>
    <property type="match status" value="1"/>
</dbReference>
<dbReference type="PANTHER" id="PTHR13798">
    <property type="entry name" value="RNA BINDING MOTIF RBM PROTEIN -RELATED"/>
    <property type="match status" value="1"/>
</dbReference>
<dbReference type="RefSeq" id="XP_032820272.1">
    <property type="nucleotide sequence ID" value="XM_032964381.1"/>
</dbReference>
<comment type="subcellular location">
    <subcellularLocation>
        <location evidence="1">Nucleus</location>
        <location evidence="1">Nucleoplasm</location>
    </subcellularLocation>
</comment>
<feature type="region of interest" description="Disordered" evidence="5">
    <location>
        <begin position="190"/>
        <end position="209"/>
    </location>
</feature>
<dbReference type="KEGG" id="pmrn:116948071"/>
<dbReference type="Pfam" id="PF00076">
    <property type="entry name" value="RRM_1"/>
    <property type="match status" value="1"/>
</dbReference>
<evidence type="ECO:0000259" key="6">
    <source>
        <dbReference type="PROSITE" id="PS50102"/>
    </source>
</evidence>
<dbReference type="InterPro" id="IPR000504">
    <property type="entry name" value="RRM_dom"/>
</dbReference>
<dbReference type="Gene3D" id="3.30.70.330">
    <property type="match status" value="1"/>
</dbReference>
<dbReference type="Proteomes" id="UP001318040">
    <property type="component" value="Chromosome 32"/>
</dbReference>
<evidence type="ECO:0000313" key="8">
    <source>
        <dbReference type="RefSeq" id="XP_032820272.1"/>
    </source>
</evidence>
<dbReference type="GO" id="GO:0000381">
    <property type="term" value="P:regulation of alternative mRNA splicing, via spliceosome"/>
    <property type="evidence" value="ECO:0007669"/>
    <property type="project" value="TreeGrafter"/>
</dbReference>
<feature type="compositionally biased region" description="Low complexity" evidence="5">
    <location>
        <begin position="226"/>
        <end position="251"/>
    </location>
</feature>
<evidence type="ECO:0000256" key="5">
    <source>
        <dbReference type="SAM" id="MobiDB-lite"/>
    </source>
</evidence>
<evidence type="ECO:0000313" key="7">
    <source>
        <dbReference type="Proteomes" id="UP001318040"/>
    </source>
</evidence>
<keyword evidence="7" id="KW-1185">Reference proteome</keyword>
<dbReference type="GeneID" id="116948071"/>
<accession>A0AAJ7TLV5</accession>
<organism evidence="7 8">
    <name type="scientific">Petromyzon marinus</name>
    <name type="common">Sea lamprey</name>
    <dbReference type="NCBI Taxonomy" id="7757"/>
    <lineage>
        <taxon>Eukaryota</taxon>
        <taxon>Metazoa</taxon>
        <taxon>Chordata</taxon>
        <taxon>Craniata</taxon>
        <taxon>Vertebrata</taxon>
        <taxon>Cyclostomata</taxon>
        <taxon>Hyperoartia</taxon>
        <taxon>Petromyzontiformes</taxon>
        <taxon>Petromyzontidae</taxon>
        <taxon>Petromyzon</taxon>
    </lineage>
</organism>
<evidence type="ECO:0000256" key="4">
    <source>
        <dbReference type="PROSITE-ProRule" id="PRU00176"/>
    </source>
</evidence>
<dbReference type="PANTHER" id="PTHR13798:SF11">
    <property type="entry name" value="RNA-BINDING PROTEIN 7-RELATED"/>
    <property type="match status" value="1"/>
</dbReference>
<evidence type="ECO:0000256" key="2">
    <source>
        <dbReference type="ARBA" id="ARBA00022884"/>
    </source>
</evidence>
<evidence type="ECO:0000256" key="1">
    <source>
        <dbReference type="ARBA" id="ARBA00004642"/>
    </source>
</evidence>
<dbReference type="GO" id="GO:0005654">
    <property type="term" value="C:nucleoplasm"/>
    <property type="evidence" value="ECO:0007669"/>
    <property type="project" value="UniProtKB-SubCell"/>
</dbReference>
<feature type="region of interest" description="Disordered" evidence="5">
    <location>
        <begin position="225"/>
        <end position="257"/>
    </location>
</feature>
<name>A0AAJ7TLV5_PETMA</name>
<dbReference type="PROSITE" id="PS50102">
    <property type="entry name" value="RRM"/>
    <property type="match status" value="1"/>
</dbReference>
<dbReference type="CTD" id="10179"/>
<dbReference type="AlphaFoldDB" id="A0AAJ7TLV5"/>
<dbReference type="GO" id="GO:0003727">
    <property type="term" value="F:single-stranded RNA binding"/>
    <property type="evidence" value="ECO:0007669"/>
    <property type="project" value="TreeGrafter"/>
</dbReference>